<reference evidence="2 3" key="1">
    <citation type="journal article" date="2013" name="PLoS ONE">
        <title>Identification and characterization of three novel lipases belonging to families II and V from Anaerovibrio lipolyticus 5ST.</title>
        <authorList>
            <person name="Prive F."/>
            <person name="Kaderbhai N.N."/>
            <person name="Girdwood S."/>
            <person name="Worgan H.J."/>
            <person name="Pinloche E."/>
            <person name="Scollan N.D."/>
            <person name="Huws S.A."/>
            <person name="Newbold C.J."/>
        </authorList>
    </citation>
    <scope>NUCLEOTIDE SEQUENCE [LARGE SCALE GENOMIC DNA]</scope>
    <source>
        <strain evidence="2 3">5S</strain>
    </source>
</reference>
<feature type="signal peptide" evidence="1">
    <location>
        <begin position="1"/>
        <end position="23"/>
    </location>
</feature>
<sequence length="67" mass="7261">MKKKVIALITIISILSIVAVAYAARPTLYQCDKCGMQVTTTTNGGPSSLGCGGKFSERHVWKILKVY</sequence>
<gene>
    <name evidence="2" type="ORF">NZ47_07995</name>
</gene>
<comment type="caution">
    <text evidence="2">The sequence shown here is derived from an EMBL/GenBank/DDBJ whole genome shotgun (WGS) entry which is preliminary data.</text>
</comment>
<evidence type="ECO:0000313" key="2">
    <source>
        <dbReference type="EMBL" id="KHM51891.1"/>
    </source>
</evidence>
<evidence type="ECO:0000256" key="1">
    <source>
        <dbReference type="SAM" id="SignalP"/>
    </source>
</evidence>
<evidence type="ECO:0008006" key="4">
    <source>
        <dbReference type="Google" id="ProtNLM"/>
    </source>
</evidence>
<evidence type="ECO:0000313" key="3">
    <source>
        <dbReference type="Proteomes" id="UP000030993"/>
    </source>
</evidence>
<dbReference type="EMBL" id="JSCE01000164">
    <property type="protein sequence ID" value="KHM51891.1"/>
    <property type="molecule type" value="Genomic_DNA"/>
</dbReference>
<dbReference type="Proteomes" id="UP000030993">
    <property type="component" value="Unassembled WGS sequence"/>
</dbReference>
<dbReference type="AlphaFoldDB" id="A0A0B2JZ59"/>
<dbReference type="RefSeq" id="WP_039208927.1">
    <property type="nucleotide sequence ID" value="NZ_JSCE01000164.1"/>
</dbReference>
<name>A0A0B2JZ59_9FIRM</name>
<keyword evidence="1" id="KW-0732">Signal</keyword>
<proteinExistence type="predicted"/>
<keyword evidence="3" id="KW-1185">Reference proteome</keyword>
<protein>
    <recommendedName>
        <fullName evidence="4">Desulfoferrodoxin N-terminal domain-containing protein</fullName>
    </recommendedName>
</protein>
<accession>A0A0B2JZ59</accession>
<feature type="chain" id="PRO_5002091937" description="Desulfoferrodoxin N-terminal domain-containing protein" evidence="1">
    <location>
        <begin position="24"/>
        <end position="67"/>
    </location>
</feature>
<organism evidence="2 3">
    <name type="scientific">Anaerovibrio lipolyticus</name>
    <dbReference type="NCBI Taxonomy" id="82374"/>
    <lineage>
        <taxon>Bacteria</taxon>
        <taxon>Bacillati</taxon>
        <taxon>Bacillota</taxon>
        <taxon>Negativicutes</taxon>
        <taxon>Selenomonadales</taxon>
        <taxon>Selenomonadaceae</taxon>
        <taxon>Anaerovibrio</taxon>
    </lineage>
</organism>
<dbReference type="STRING" id="82374.NZ47_07995"/>